<proteinExistence type="predicted"/>
<dbReference type="Proteomes" id="UP000011668">
    <property type="component" value="Unassembled WGS sequence"/>
</dbReference>
<evidence type="ECO:0000313" key="1">
    <source>
        <dbReference type="EMBL" id="ELU36338.1"/>
    </source>
</evidence>
<keyword evidence="2" id="KW-1185">Reference proteome</keyword>
<dbReference type="HOGENOM" id="CLU_044121_2_1_1"/>
<comment type="caution">
    <text evidence="1">The sequence shown here is derived from an EMBL/GenBank/DDBJ whole genome shotgun (WGS) entry which is preliminary data.</text>
</comment>
<dbReference type="OMA" id="LYRWRLG"/>
<dbReference type="InterPro" id="IPR011009">
    <property type="entry name" value="Kinase-like_dom_sf"/>
</dbReference>
<dbReference type="EMBL" id="AFRT01003656">
    <property type="protein sequence ID" value="ELU36338.1"/>
    <property type="molecule type" value="Genomic_DNA"/>
</dbReference>
<sequence length="360" mass="41997">MNKPPSDFDIVSSDEKRSGVEEMWVSFQPYLLSKGYQLRPRYRPDWTPSWKVDPQLRASDCEDSIDSMVWFMPVRILDAVKTEDDSQVIIKMLVPRQEEGQNELAVLSHFSSQEMRIHPDNHVVPCIETFPLPGDHSGCFVVMPLLGRYSEPPFKTLAEIHDFLQQIFKKREPDYSTSDIASANIMMDSRPLYHEPFHPVYKTLSLDAQRRIHPKYSRLEKRVRYYLIDMGFATWFHDPSTPRLITGKLARILAPEQKGDRPYDPFLVDIYQLEFLNLLAEEMTRSDPSARPTLAHAQRTMNTAFLGLSGIRRRWPLVPQGVSFRARGIYLIWGVISEIRYWLRKITGLFLRTKIFVCMN</sequence>
<accession>L8WHT1</accession>
<dbReference type="AlphaFoldDB" id="L8WHT1"/>
<dbReference type="OrthoDB" id="5987198at2759"/>
<gene>
    <name evidence="1" type="ORF">AG1IA_09632</name>
</gene>
<organism evidence="1 2">
    <name type="scientific">Thanatephorus cucumeris (strain AG1-IA)</name>
    <name type="common">Rice sheath blight fungus</name>
    <name type="synonym">Rhizoctonia solani</name>
    <dbReference type="NCBI Taxonomy" id="983506"/>
    <lineage>
        <taxon>Eukaryota</taxon>
        <taxon>Fungi</taxon>
        <taxon>Dikarya</taxon>
        <taxon>Basidiomycota</taxon>
        <taxon>Agaricomycotina</taxon>
        <taxon>Agaricomycetes</taxon>
        <taxon>Cantharellales</taxon>
        <taxon>Ceratobasidiaceae</taxon>
        <taxon>Rhizoctonia</taxon>
        <taxon>Rhizoctonia solani AG-1</taxon>
    </lineage>
</organism>
<dbReference type="SUPFAM" id="SSF56112">
    <property type="entry name" value="Protein kinase-like (PK-like)"/>
    <property type="match status" value="1"/>
</dbReference>
<dbReference type="Gene3D" id="3.30.200.20">
    <property type="entry name" value="Phosphorylase Kinase, domain 1"/>
    <property type="match status" value="1"/>
</dbReference>
<protein>
    <recommendedName>
        <fullName evidence="3">Protein kinase domain-containing protein</fullName>
    </recommendedName>
</protein>
<dbReference type="STRING" id="983506.L8WHT1"/>
<dbReference type="Gene3D" id="1.10.510.10">
    <property type="entry name" value="Transferase(Phosphotransferase) domain 1"/>
    <property type="match status" value="1"/>
</dbReference>
<name>L8WHT1_THACA</name>
<evidence type="ECO:0008006" key="3">
    <source>
        <dbReference type="Google" id="ProtNLM"/>
    </source>
</evidence>
<evidence type="ECO:0000313" key="2">
    <source>
        <dbReference type="Proteomes" id="UP000011668"/>
    </source>
</evidence>
<reference evidence="1 2" key="1">
    <citation type="journal article" date="2013" name="Nat. Commun.">
        <title>The evolution and pathogenic mechanisms of the rice sheath blight pathogen.</title>
        <authorList>
            <person name="Zheng A."/>
            <person name="Lin R."/>
            <person name="Xu L."/>
            <person name="Qin P."/>
            <person name="Tang C."/>
            <person name="Ai P."/>
            <person name="Zhang D."/>
            <person name="Liu Y."/>
            <person name="Sun Z."/>
            <person name="Feng H."/>
            <person name="Wang Y."/>
            <person name="Chen Y."/>
            <person name="Liang X."/>
            <person name="Fu R."/>
            <person name="Li Q."/>
            <person name="Zhang J."/>
            <person name="Yu X."/>
            <person name="Xie Z."/>
            <person name="Ding L."/>
            <person name="Guan P."/>
            <person name="Tang J."/>
            <person name="Liang Y."/>
            <person name="Wang S."/>
            <person name="Deng Q."/>
            <person name="Li S."/>
            <person name="Zhu J."/>
            <person name="Wang L."/>
            <person name="Liu H."/>
            <person name="Li P."/>
        </authorList>
    </citation>
    <scope>NUCLEOTIDE SEQUENCE [LARGE SCALE GENOMIC DNA]</scope>
    <source>
        <strain evidence="2">AG-1 IA</strain>
    </source>
</reference>